<dbReference type="NCBIfam" id="TIGR01549">
    <property type="entry name" value="HAD-SF-IA-v1"/>
    <property type="match status" value="1"/>
</dbReference>
<dbReference type="RefSeq" id="WP_103239514.1">
    <property type="nucleotide sequence ID" value="NZ_CANRXC010000008.1"/>
</dbReference>
<dbReference type="PANTHER" id="PTHR47478:SF1">
    <property type="entry name" value="PYRIMIDINE 5'-NUCLEOTIDASE YJJG"/>
    <property type="match status" value="1"/>
</dbReference>
<dbReference type="InterPro" id="IPR023214">
    <property type="entry name" value="HAD_sf"/>
</dbReference>
<dbReference type="EC" id="3.-.-.-" evidence="1"/>
<keyword evidence="2" id="KW-1185">Reference proteome</keyword>
<organism evidence="1 2">
    <name type="scientific">Acetatifactor muris</name>
    <dbReference type="NCBI Taxonomy" id="879566"/>
    <lineage>
        <taxon>Bacteria</taxon>
        <taxon>Bacillati</taxon>
        <taxon>Bacillota</taxon>
        <taxon>Clostridia</taxon>
        <taxon>Lachnospirales</taxon>
        <taxon>Lachnospiraceae</taxon>
        <taxon>Acetatifactor</taxon>
    </lineage>
</organism>
<dbReference type="Gene3D" id="1.10.150.240">
    <property type="entry name" value="Putative phosphatase, domain 2"/>
    <property type="match status" value="1"/>
</dbReference>
<dbReference type="InterPro" id="IPR052550">
    <property type="entry name" value="Pyrimidine_5'-ntase_YjjG"/>
</dbReference>
<proteinExistence type="predicted"/>
<dbReference type="SFLD" id="SFLDS00003">
    <property type="entry name" value="Haloacid_Dehalogenase"/>
    <property type="match status" value="1"/>
</dbReference>
<dbReference type="Pfam" id="PF00702">
    <property type="entry name" value="Hydrolase"/>
    <property type="match status" value="1"/>
</dbReference>
<keyword evidence="1" id="KW-0378">Hydrolase</keyword>
<dbReference type="SFLD" id="SFLDG01129">
    <property type="entry name" value="C1.5:_HAD__Beta-PGM__Phosphata"/>
    <property type="match status" value="1"/>
</dbReference>
<dbReference type="Gene3D" id="3.40.50.1000">
    <property type="entry name" value="HAD superfamily/HAD-like"/>
    <property type="match status" value="1"/>
</dbReference>
<reference evidence="1 2" key="1">
    <citation type="submission" date="2018-01" db="EMBL/GenBank/DDBJ databases">
        <authorList>
            <person name="Gaut B.S."/>
            <person name="Morton B.R."/>
            <person name="Clegg M.T."/>
            <person name="Duvall M.R."/>
        </authorList>
    </citation>
    <scope>NUCLEOTIDE SEQUENCE [LARGE SCALE GENOMIC DNA]</scope>
    <source>
        <strain evidence="1">GP69</strain>
    </source>
</reference>
<dbReference type="InterPro" id="IPR006439">
    <property type="entry name" value="HAD-SF_hydro_IA"/>
</dbReference>
<dbReference type="InterPro" id="IPR036412">
    <property type="entry name" value="HAD-like_sf"/>
</dbReference>
<dbReference type="EMBL" id="OFSM01000009">
    <property type="protein sequence ID" value="SOY29320.1"/>
    <property type="molecule type" value="Genomic_DNA"/>
</dbReference>
<accession>A0A2K4ZFR6</accession>
<dbReference type="NCBIfam" id="TIGR02254">
    <property type="entry name" value="YjjG_YfnB"/>
    <property type="match status" value="1"/>
</dbReference>
<dbReference type="PANTHER" id="PTHR47478">
    <property type="match status" value="1"/>
</dbReference>
<dbReference type="OrthoDB" id="9802350at2"/>
<dbReference type="SUPFAM" id="SSF56784">
    <property type="entry name" value="HAD-like"/>
    <property type="match status" value="1"/>
</dbReference>
<dbReference type="InterPro" id="IPR023198">
    <property type="entry name" value="PGP-like_dom2"/>
</dbReference>
<evidence type="ECO:0000313" key="1">
    <source>
        <dbReference type="EMBL" id="SOY29320.1"/>
    </source>
</evidence>
<dbReference type="InterPro" id="IPR011951">
    <property type="entry name" value="HAD-SF_hydro_IA_YjjG/PynA"/>
</dbReference>
<protein>
    <submittedName>
        <fullName evidence="1">HAD-hydrolase YfnB</fullName>
        <ecNumber evidence="1">3.-.-.-</ecNumber>
    </submittedName>
</protein>
<name>A0A2K4ZFR6_9FIRM</name>
<evidence type="ECO:0000313" key="2">
    <source>
        <dbReference type="Proteomes" id="UP000236311"/>
    </source>
</evidence>
<gene>
    <name evidence="1" type="primary">yfnB_2</name>
    <name evidence="1" type="ORF">AMURIS_02035</name>
</gene>
<dbReference type="AlphaFoldDB" id="A0A2K4ZFR6"/>
<sequence>MNQFEVLLWDIDGTLLDFAAAEKAAVRSLFTEFGLGECTDEMLARYSAINQQYWKRLELGELTKPQILKGRFEDFFQGEGLDPSLGASFNEAYQLRLGDTIVFRDNSKELVASLRGKIRQYAVSNGTIIAQTKKLRLSGFDRLMDGVFLSEEVGYEKPAAEFFDCVFQAIGSVDKGKVLIVGDSLTSDITGGNRAGIRTCWYNPAGLSNDTDAGVDYEIRSLQEIPELLF</sequence>
<dbReference type="GO" id="GO:0008253">
    <property type="term" value="F:5'-nucleotidase activity"/>
    <property type="evidence" value="ECO:0007669"/>
    <property type="project" value="InterPro"/>
</dbReference>
<dbReference type="Proteomes" id="UP000236311">
    <property type="component" value="Unassembled WGS sequence"/>
</dbReference>